<protein>
    <recommendedName>
        <fullName evidence="2">DUF4126 domain-containing protein</fullName>
    </recommendedName>
</protein>
<feature type="domain" description="DUF4126" evidence="2">
    <location>
        <begin position="8"/>
        <end position="182"/>
    </location>
</feature>
<name>A0AAT9FGU0_9BACT</name>
<feature type="transmembrane region" description="Helical" evidence="1">
    <location>
        <begin position="151"/>
        <end position="179"/>
    </location>
</feature>
<evidence type="ECO:0000256" key="1">
    <source>
        <dbReference type="SAM" id="Phobius"/>
    </source>
</evidence>
<gene>
    <name evidence="3" type="ORF">NT6N_02480</name>
</gene>
<organism evidence="3">
    <name type="scientific">Oceaniferula spumae</name>
    <dbReference type="NCBI Taxonomy" id="2979115"/>
    <lineage>
        <taxon>Bacteria</taxon>
        <taxon>Pseudomonadati</taxon>
        <taxon>Verrucomicrobiota</taxon>
        <taxon>Verrucomicrobiia</taxon>
        <taxon>Verrucomicrobiales</taxon>
        <taxon>Verrucomicrobiaceae</taxon>
        <taxon>Oceaniferula</taxon>
    </lineage>
</organism>
<proteinExistence type="predicted"/>
<sequence length="204" mass="21778">METLSLLGVALGFATLSGINLYLTTFLAGLAIRFNWVDLAEKYESLAILENPWIIGVSGVFFLIEFFADKIPWLDSSWDAVHTFIRPIGGTLLALAALGEMDPVVSVIAALLGGGTTLITHATKAGGRLLINMSPEPVSNTVASLSEDGLVLGGLGLMALAPVVSFFVFLAVVILAIWLSRRTWGIIRRGISGLKKRGQEKPVV</sequence>
<dbReference type="KEGG" id="osu:NT6N_02480"/>
<dbReference type="Pfam" id="PF13548">
    <property type="entry name" value="DUF4126"/>
    <property type="match status" value="1"/>
</dbReference>
<keyword evidence="1" id="KW-1133">Transmembrane helix</keyword>
<feature type="transmembrane region" description="Helical" evidence="1">
    <location>
        <begin position="46"/>
        <end position="68"/>
    </location>
</feature>
<accession>A0AAT9FGU0</accession>
<feature type="transmembrane region" description="Helical" evidence="1">
    <location>
        <begin position="6"/>
        <end position="34"/>
    </location>
</feature>
<feature type="transmembrane region" description="Helical" evidence="1">
    <location>
        <begin position="80"/>
        <end position="98"/>
    </location>
</feature>
<feature type="transmembrane region" description="Helical" evidence="1">
    <location>
        <begin position="105"/>
        <end position="131"/>
    </location>
</feature>
<keyword evidence="1" id="KW-0812">Transmembrane</keyword>
<dbReference type="InterPro" id="IPR025196">
    <property type="entry name" value="DUF4126"/>
</dbReference>
<dbReference type="EMBL" id="AP026866">
    <property type="protein sequence ID" value="BDS05208.1"/>
    <property type="molecule type" value="Genomic_DNA"/>
</dbReference>
<reference evidence="3" key="1">
    <citation type="submission" date="2024-07" db="EMBL/GenBank/DDBJ databases">
        <title>Complete genome sequence of Verrucomicrobiaceae bacterium NT6N.</title>
        <authorList>
            <person name="Huang C."/>
            <person name="Takami H."/>
            <person name="Hamasaki K."/>
        </authorList>
    </citation>
    <scope>NUCLEOTIDE SEQUENCE</scope>
    <source>
        <strain evidence="3">NT6N</strain>
    </source>
</reference>
<dbReference type="AlphaFoldDB" id="A0AAT9FGU0"/>
<evidence type="ECO:0000259" key="2">
    <source>
        <dbReference type="Pfam" id="PF13548"/>
    </source>
</evidence>
<keyword evidence="1" id="KW-0472">Membrane</keyword>
<evidence type="ECO:0000313" key="3">
    <source>
        <dbReference type="EMBL" id="BDS05208.1"/>
    </source>
</evidence>